<feature type="transmembrane region" description="Helical" evidence="1">
    <location>
        <begin position="170"/>
        <end position="195"/>
    </location>
</feature>
<dbReference type="Proteomes" id="UP000193240">
    <property type="component" value="Unassembled WGS sequence"/>
</dbReference>
<keyword evidence="1" id="KW-0472">Membrane</keyword>
<dbReference type="InterPro" id="IPR056119">
    <property type="entry name" value="DUF7702"/>
</dbReference>
<feature type="transmembrane region" description="Helical" evidence="1">
    <location>
        <begin position="35"/>
        <end position="55"/>
    </location>
</feature>
<sequence length="256" mass="28158">MSPHDSLAIAELILYGGIALPVGLFLWVKEGWRRFEWMFVFLLASIRVIGSILQLVDDETGPPNKSISIVNGIGLSPLIGIMLMLVHRLCKTSQHLRLANITIFLHVVVFGAVPLLIVGILKLFSQDGRSLGRILTAIGLAIFLQVYMLQTGITVYVWKASTQQKSLPHLATTIFIMTPLLLLRLIYSALAFFVTSTTAFSPSQGNMAAQVLLSIVPENVIALLALGWGLLIWRMKPQGTTYELTQTTSATALTHY</sequence>
<dbReference type="PANTHER" id="PTHR42109:SF2">
    <property type="entry name" value="INTEGRAL MEMBRANE PROTEIN"/>
    <property type="match status" value="1"/>
</dbReference>
<feature type="domain" description="DUF7702" evidence="2">
    <location>
        <begin position="2"/>
        <end position="231"/>
    </location>
</feature>
<proteinExistence type="predicted"/>
<protein>
    <recommendedName>
        <fullName evidence="2">DUF7702 domain-containing protein</fullName>
    </recommendedName>
</protein>
<dbReference type="AlphaFoldDB" id="A0A1Y2LX68"/>
<evidence type="ECO:0000313" key="4">
    <source>
        <dbReference type="Proteomes" id="UP000193240"/>
    </source>
</evidence>
<feature type="transmembrane region" description="Helical" evidence="1">
    <location>
        <begin position="98"/>
        <end position="121"/>
    </location>
</feature>
<dbReference type="InParanoid" id="A0A1Y2LX68"/>
<keyword evidence="1" id="KW-1133">Transmembrane helix</keyword>
<keyword evidence="4" id="KW-1185">Reference proteome</keyword>
<name>A0A1Y2LX68_EPING</name>
<feature type="transmembrane region" description="Helical" evidence="1">
    <location>
        <begin position="67"/>
        <end position="86"/>
    </location>
</feature>
<dbReference type="PANTHER" id="PTHR42109">
    <property type="entry name" value="UNPLACED GENOMIC SCAFFOLD UM_SCAF_CONTIG_1.265, WHOLE GENOME SHOTGUN SEQUENCE"/>
    <property type="match status" value="1"/>
</dbReference>
<evidence type="ECO:0000313" key="3">
    <source>
        <dbReference type="EMBL" id="OSS48495.1"/>
    </source>
</evidence>
<accession>A0A1Y2LX68</accession>
<evidence type="ECO:0000256" key="1">
    <source>
        <dbReference type="SAM" id="Phobius"/>
    </source>
</evidence>
<reference evidence="3 4" key="1">
    <citation type="journal article" date="2017" name="Genome Announc.">
        <title>Genome sequence of the saprophytic ascomycete Epicoccum nigrum ICMP 19927 strain isolated from New Zealand.</title>
        <authorList>
            <person name="Fokin M."/>
            <person name="Fleetwood D."/>
            <person name="Weir B.S."/>
            <person name="Villas-Boas S.G."/>
        </authorList>
    </citation>
    <scope>NUCLEOTIDE SEQUENCE [LARGE SCALE GENOMIC DNA]</scope>
    <source>
        <strain evidence="3 4">ICMP 19927</strain>
    </source>
</reference>
<feature type="transmembrane region" description="Helical" evidence="1">
    <location>
        <begin position="6"/>
        <end position="28"/>
    </location>
</feature>
<dbReference type="Pfam" id="PF24800">
    <property type="entry name" value="DUF7702"/>
    <property type="match status" value="1"/>
</dbReference>
<organism evidence="3 4">
    <name type="scientific">Epicoccum nigrum</name>
    <name type="common">Soil fungus</name>
    <name type="synonym">Epicoccum purpurascens</name>
    <dbReference type="NCBI Taxonomy" id="105696"/>
    <lineage>
        <taxon>Eukaryota</taxon>
        <taxon>Fungi</taxon>
        <taxon>Dikarya</taxon>
        <taxon>Ascomycota</taxon>
        <taxon>Pezizomycotina</taxon>
        <taxon>Dothideomycetes</taxon>
        <taxon>Pleosporomycetidae</taxon>
        <taxon>Pleosporales</taxon>
        <taxon>Pleosporineae</taxon>
        <taxon>Didymellaceae</taxon>
        <taxon>Epicoccum</taxon>
    </lineage>
</organism>
<evidence type="ECO:0000259" key="2">
    <source>
        <dbReference type="Pfam" id="PF24800"/>
    </source>
</evidence>
<feature type="transmembrane region" description="Helical" evidence="1">
    <location>
        <begin position="133"/>
        <end position="158"/>
    </location>
</feature>
<gene>
    <name evidence="3" type="ORF">B5807_07934</name>
</gene>
<keyword evidence="1" id="KW-0812">Transmembrane</keyword>
<feature type="transmembrane region" description="Helical" evidence="1">
    <location>
        <begin position="207"/>
        <end position="233"/>
    </location>
</feature>
<dbReference type="EMBL" id="KZ107846">
    <property type="protein sequence ID" value="OSS48495.1"/>
    <property type="molecule type" value="Genomic_DNA"/>
</dbReference>